<proteinExistence type="predicted"/>
<sequence>MISSYTQAYDAKSRITGVTSGDGSSNFTYDNTDQLTGADYSFQTDESYTYDDNGNRTNAGYVTGVNNRLLEDNKYRYEYDLVGNRTKRTDKLTGEETDYGRDIRDRMTGIVVKNSLGAIIRTTQYTYDVYNQRIAKGG</sequence>
<dbReference type="AlphaFoldDB" id="A0AAW9Q4F2"/>
<name>A0AAW9Q4F2_9CYAN</name>
<dbReference type="RefSeq" id="WP_330485205.1">
    <property type="nucleotide sequence ID" value="NZ_JAZBJZ010000093.1"/>
</dbReference>
<dbReference type="Proteomes" id="UP001333818">
    <property type="component" value="Unassembled WGS sequence"/>
</dbReference>
<evidence type="ECO:0000313" key="2">
    <source>
        <dbReference type="Proteomes" id="UP001333818"/>
    </source>
</evidence>
<evidence type="ECO:0000313" key="1">
    <source>
        <dbReference type="EMBL" id="MEE3718769.1"/>
    </source>
</evidence>
<gene>
    <name evidence="1" type="ORF">V2H45_18665</name>
</gene>
<accession>A0AAW9Q4F2</accession>
<comment type="caution">
    <text evidence="1">The sequence shown here is derived from an EMBL/GenBank/DDBJ whole genome shotgun (WGS) entry which is preliminary data.</text>
</comment>
<keyword evidence="2" id="KW-1185">Reference proteome</keyword>
<reference evidence="1" key="1">
    <citation type="submission" date="2024-01" db="EMBL/GenBank/DDBJ databases">
        <title>Bank of Algae and Cyanobacteria of the Azores (BACA) strain genomes.</title>
        <authorList>
            <person name="Luz R."/>
            <person name="Cordeiro R."/>
            <person name="Fonseca A."/>
            <person name="Goncalves V."/>
        </authorList>
    </citation>
    <scope>NUCLEOTIDE SEQUENCE</scope>
    <source>
        <strain evidence="1">BACA0141</strain>
    </source>
</reference>
<dbReference type="EMBL" id="JAZBJZ010000093">
    <property type="protein sequence ID" value="MEE3718769.1"/>
    <property type="molecule type" value="Genomic_DNA"/>
</dbReference>
<evidence type="ECO:0008006" key="3">
    <source>
        <dbReference type="Google" id="ProtNLM"/>
    </source>
</evidence>
<organism evidence="1 2">
    <name type="scientific">Tumidithrix elongata BACA0141</name>
    <dbReference type="NCBI Taxonomy" id="2716417"/>
    <lineage>
        <taxon>Bacteria</taxon>
        <taxon>Bacillati</taxon>
        <taxon>Cyanobacteriota</taxon>
        <taxon>Cyanophyceae</taxon>
        <taxon>Pseudanabaenales</taxon>
        <taxon>Pseudanabaenaceae</taxon>
        <taxon>Tumidithrix</taxon>
        <taxon>Tumidithrix elongata</taxon>
    </lineage>
</organism>
<protein>
    <recommendedName>
        <fullName evidence="3">Rhs family protein</fullName>
    </recommendedName>
</protein>
<dbReference type="Gene3D" id="2.180.10.10">
    <property type="entry name" value="RHS repeat-associated core"/>
    <property type="match status" value="1"/>
</dbReference>